<dbReference type="EC" id="2.7.11.22" evidence="2"/>
<evidence type="ECO:0000256" key="6">
    <source>
        <dbReference type="ARBA" id="ARBA00022679"/>
    </source>
</evidence>
<protein>
    <recommendedName>
        <fullName evidence="2">cyclin-dependent kinase</fullName>
        <ecNumber evidence="2">2.7.11.22</ecNumber>
    </recommendedName>
</protein>
<dbReference type="GO" id="GO:0051301">
    <property type="term" value="P:cell division"/>
    <property type="evidence" value="ECO:0007669"/>
    <property type="project" value="UniProtKB-KW"/>
</dbReference>
<proteinExistence type="inferred from homology"/>
<reference evidence="17" key="2">
    <citation type="submission" date="2025-08" db="UniProtKB">
        <authorList>
            <consortium name="RefSeq"/>
        </authorList>
    </citation>
    <scope>IDENTIFICATION</scope>
    <source>
        <tissue evidence="17">Leaf</tissue>
    </source>
</reference>
<evidence type="ECO:0000256" key="9">
    <source>
        <dbReference type="ARBA" id="ARBA00022777"/>
    </source>
</evidence>
<gene>
    <name evidence="17" type="primary">LOC115748720</name>
</gene>
<dbReference type="InterPro" id="IPR011009">
    <property type="entry name" value="Kinase-like_dom_sf"/>
</dbReference>
<comment type="catalytic activity">
    <reaction evidence="13">
        <text>L-seryl-[protein] + ATP = O-phospho-L-seryl-[protein] + ADP + H(+)</text>
        <dbReference type="Rhea" id="RHEA:17989"/>
        <dbReference type="Rhea" id="RHEA-COMP:9863"/>
        <dbReference type="Rhea" id="RHEA-COMP:11604"/>
        <dbReference type="ChEBI" id="CHEBI:15378"/>
        <dbReference type="ChEBI" id="CHEBI:29999"/>
        <dbReference type="ChEBI" id="CHEBI:30616"/>
        <dbReference type="ChEBI" id="CHEBI:83421"/>
        <dbReference type="ChEBI" id="CHEBI:456216"/>
        <dbReference type="EC" id="2.7.11.22"/>
    </reaction>
</comment>
<evidence type="ECO:0000313" key="16">
    <source>
        <dbReference type="Proteomes" id="UP000827889"/>
    </source>
</evidence>
<evidence type="ECO:0000256" key="8">
    <source>
        <dbReference type="ARBA" id="ARBA00022776"/>
    </source>
</evidence>
<evidence type="ECO:0000256" key="13">
    <source>
        <dbReference type="ARBA" id="ARBA00048367"/>
    </source>
</evidence>
<reference evidence="16" key="1">
    <citation type="submission" date="2025-05" db="UniProtKB">
        <authorList>
            <consortium name="RefSeq"/>
        </authorList>
    </citation>
    <scope>NUCLEOTIDE SEQUENCE [LARGE SCALE GENOMIC DNA]</scope>
</reference>
<dbReference type="InterPro" id="IPR000719">
    <property type="entry name" value="Prot_kinase_dom"/>
</dbReference>
<dbReference type="PANTHER" id="PTHR24056:SF548">
    <property type="entry name" value="CYCLIN-DEPENDENT KINASE A-1"/>
    <property type="match status" value="1"/>
</dbReference>
<evidence type="ECO:0000256" key="10">
    <source>
        <dbReference type="ARBA" id="ARBA00022840"/>
    </source>
</evidence>
<dbReference type="PANTHER" id="PTHR24056">
    <property type="entry name" value="CELL DIVISION PROTEIN KINASE"/>
    <property type="match status" value="1"/>
</dbReference>
<evidence type="ECO:0000256" key="1">
    <source>
        <dbReference type="ARBA" id="ARBA00006485"/>
    </source>
</evidence>
<evidence type="ECO:0000256" key="2">
    <source>
        <dbReference type="ARBA" id="ARBA00012425"/>
    </source>
</evidence>
<dbReference type="InterPro" id="IPR050108">
    <property type="entry name" value="CDK"/>
</dbReference>
<keyword evidence="16" id="KW-1185">Reference proteome</keyword>
<dbReference type="PROSITE" id="PS00107">
    <property type="entry name" value="PROTEIN_KINASE_ATP"/>
    <property type="match status" value="1"/>
</dbReference>
<feature type="binding site" evidence="14">
    <location>
        <position position="33"/>
    </location>
    <ligand>
        <name>ATP</name>
        <dbReference type="ChEBI" id="CHEBI:30616"/>
    </ligand>
</feature>
<dbReference type="GeneID" id="115748720"/>
<organism evidence="16 17">
    <name type="scientific">Rhodamnia argentea</name>
    <dbReference type="NCBI Taxonomy" id="178133"/>
    <lineage>
        <taxon>Eukaryota</taxon>
        <taxon>Viridiplantae</taxon>
        <taxon>Streptophyta</taxon>
        <taxon>Embryophyta</taxon>
        <taxon>Tracheophyta</taxon>
        <taxon>Spermatophyta</taxon>
        <taxon>Magnoliopsida</taxon>
        <taxon>eudicotyledons</taxon>
        <taxon>Gunneridae</taxon>
        <taxon>Pentapetalae</taxon>
        <taxon>rosids</taxon>
        <taxon>malvids</taxon>
        <taxon>Myrtales</taxon>
        <taxon>Myrtaceae</taxon>
        <taxon>Myrtoideae</taxon>
        <taxon>Myrteae</taxon>
        <taxon>Australasian group</taxon>
        <taxon>Rhodamnia</taxon>
    </lineage>
</organism>
<feature type="domain" description="Protein kinase" evidence="15">
    <location>
        <begin position="4"/>
        <end position="229"/>
    </location>
</feature>
<evidence type="ECO:0000256" key="7">
    <source>
        <dbReference type="ARBA" id="ARBA00022741"/>
    </source>
</evidence>
<evidence type="ECO:0000256" key="4">
    <source>
        <dbReference type="ARBA" id="ARBA00022553"/>
    </source>
</evidence>
<keyword evidence="9" id="KW-0418">Kinase</keyword>
<keyword evidence="11" id="KW-0131">Cell cycle</keyword>
<dbReference type="Gene3D" id="1.10.510.10">
    <property type="entry name" value="Transferase(Phosphotransferase) domain 1"/>
    <property type="match status" value="1"/>
</dbReference>
<keyword evidence="10 14" id="KW-0067">ATP-binding</keyword>
<keyword evidence="4" id="KW-0597">Phosphoprotein</keyword>
<accession>A0ABM3HPL5</accession>
<dbReference type="PROSITE" id="PS50011">
    <property type="entry name" value="PROTEIN_KINASE_DOM"/>
    <property type="match status" value="1"/>
</dbReference>
<dbReference type="Proteomes" id="UP000827889">
    <property type="component" value="Chromosome 1"/>
</dbReference>
<evidence type="ECO:0000256" key="12">
    <source>
        <dbReference type="ARBA" id="ARBA00047811"/>
    </source>
</evidence>
<dbReference type="SUPFAM" id="SSF56112">
    <property type="entry name" value="Protein kinase-like (PK-like)"/>
    <property type="match status" value="1"/>
</dbReference>
<evidence type="ECO:0000259" key="15">
    <source>
        <dbReference type="PROSITE" id="PS50011"/>
    </source>
</evidence>
<evidence type="ECO:0000256" key="5">
    <source>
        <dbReference type="ARBA" id="ARBA00022618"/>
    </source>
</evidence>
<dbReference type="Gene3D" id="3.30.200.20">
    <property type="entry name" value="Phosphorylase Kinase, domain 1"/>
    <property type="match status" value="1"/>
</dbReference>
<dbReference type="RefSeq" id="XP_048138532.1">
    <property type="nucleotide sequence ID" value="XM_048282575.1"/>
</dbReference>
<evidence type="ECO:0000256" key="3">
    <source>
        <dbReference type="ARBA" id="ARBA00022527"/>
    </source>
</evidence>
<keyword evidence="6" id="KW-0808">Transferase</keyword>
<dbReference type="Pfam" id="PF00069">
    <property type="entry name" value="Pkinase"/>
    <property type="match status" value="2"/>
</dbReference>
<dbReference type="InterPro" id="IPR017441">
    <property type="entry name" value="Protein_kinase_ATP_BS"/>
</dbReference>
<keyword evidence="7 14" id="KW-0547">Nucleotide-binding</keyword>
<comment type="catalytic activity">
    <reaction evidence="12">
        <text>L-threonyl-[protein] + ATP = O-phospho-L-threonyl-[protein] + ADP + H(+)</text>
        <dbReference type="Rhea" id="RHEA:46608"/>
        <dbReference type="Rhea" id="RHEA-COMP:11060"/>
        <dbReference type="Rhea" id="RHEA-COMP:11605"/>
        <dbReference type="ChEBI" id="CHEBI:15378"/>
        <dbReference type="ChEBI" id="CHEBI:30013"/>
        <dbReference type="ChEBI" id="CHEBI:30616"/>
        <dbReference type="ChEBI" id="CHEBI:61977"/>
        <dbReference type="ChEBI" id="CHEBI:456216"/>
        <dbReference type="EC" id="2.7.11.22"/>
    </reaction>
</comment>
<evidence type="ECO:0000256" key="11">
    <source>
        <dbReference type="ARBA" id="ARBA00023306"/>
    </source>
</evidence>
<keyword evidence="5 17" id="KW-0132">Cell division</keyword>
<keyword evidence="8" id="KW-0498">Mitosis</keyword>
<keyword evidence="3" id="KW-0723">Serine/threonine-protein kinase</keyword>
<name>A0ABM3HPL5_9MYRT</name>
<evidence type="ECO:0000313" key="17">
    <source>
        <dbReference type="RefSeq" id="XP_048138532.1"/>
    </source>
</evidence>
<evidence type="ECO:0000256" key="14">
    <source>
        <dbReference type="PROSITE-ProRule" id="PRU10141"/>
    </source>
</evidence>
<comment type="similarity">
    <text evidence="1">Belongs to the protein kinase superfamily. CMGC Ser/Thr protein kinase family. CDC2/CDKX subfamily.</text>
</comment>
<sequence length="236" mass="26997">MDQYEKVEKIGEGTYGVVYKARDRLTNETIALKKIRLEQEDEGVPSTAIREISLLKEMQHGNIVRLQDVVHSENRLYLVFEYLDLDLKKHMDSSPDFAKDPRLVKVVTLWYRAPEILLGSRHYSTPVDVWSVGCIFAEMVNQRPLFPGDSEIDELFKIFRILGTPNEDTWPGVTALPDFKSAFPKWPSKNLQDVVPGLDSAGIDLLSKMLCLDPSRRITARSALEHEYFKDIGFVP</sequence>